<accession>A0ABW9J8X0</accession>
<dbReference type="SUPFAM" id="SSF75217">
    <property type="entry name" value="alpha/beta knot"/>
    <property type="match status" value="1"/>
</dbReference>
<keyword evidence="6" id="KW-1185">Reference proteome</keyword>
<dbReference type="PANTHER" id="PTHR43191:SF2">
    <property type="entry name" value="RRNA METHYLTRANSFERASE 3, MITOCHONDRIAL"/>
    <property type="match status" value="1"/>
</dbReference>
<dbReference type="Pfam" id="PF22435">
    <property type="entry name" value="MRM3-like_sub_bind"/>
    <property type="match status" value="1"/>
</dbReference>
<dbReference type="GO" id="GO:0008168">
    <property type="term" value="F:methyltransferase activity"/>
    <property type="evidence" value="ECO:0007669"/>
    <property type="project" value="UniProtKB-KW"/>
</dbReference>
<dbReference type="Gene3D" id="3.40.1280.10">
    <property type="match status" value="1"/>
</dbReference>
<organism evidence="5 6">
    <name type="scientific">Pedobacter ureilyticus</name>
    <dbReference type="NCBI Taxonomy" id="1393051"/>
    <lineage>
        <taxon>Bacteria</taxon>
        <taxon>Pseudomonadati</taxon>
        <taxon>Bacteroidota</taxon>
        <taxon>Sphingobacteriia</taxon>
        <taxon>Sphingobacteriales</taxon>
        <taxon>Sphingobacteriaceae</taxon>
        <taxon>Pedobacter</taxon>
    </lineage>
</organism>
<reference evidence="5 6" key="1">
    <citation type="submission" date="2024-12" db="EMBL/GenBank/DDBJ databases">
        <authorList>
            <person name="Hu S."/>
        </authorList>
    </citation>
    <scope>NUCLEOTIDE SEQUENCE [LARGE SCALE GENOMIC DNA]</scope>
    <source>
        <strain evidence="5 6">THG-T11</strain>
    </source>
</reference>
<dbReference type="EMBL" id="SSHJ02000008">
    <property type="protein sequence ID" value="MFN0256993.1"/>
    <property type="molecule type" value="Genomic_DNA"/>
</dbReference>
<gene>
    <name evidence="5" type="ORF">E6A44_015500</name>
</gene>
<dbReference type="InterPro" id="IPR029028">
    <property type="entry name" value="Alpha/beta_knot_MTases"/>
</dbReference>
<evidence type="ECO:0000313" key="5">
    <source>
        <dbReference type="EMBL" id="MFN0256993.1"/>
    </source>
</evidence>
<keyword evidence="3" id="KW-0808">Transferase</keyword>
<comment type="similarity">
    <text evidence="1">Belongs to the class IV-like SAM-binding methyltransferase superfamily. RNA methyltransferase TrmH family.</text>
</comment>
<dbReference type="InterPro" id="IPR051259">
    <property type="entry name" value="rRNA_Methyltransferase"/>
</dbReference>
<keyword evidence="2 5" id="KW-0489">Methyltransferase</keyword>
<dbReference type="SUPFAM" id="SSF55315">
    <property type="entry name" value="L30e-like"/>
    <property type="match status" value="1"/>
</dbReference>
<proteinExistence type="inferred from homology"/>
<dbReference type="InterPro" id="IPR029064">
    <property type="entry name" value="Ribosomal_eL30-like_sf"/>
</dbReference>
<dbReference type="InterPro" id="IPR001537">
    <property type="entry name" value="SpoU_MeTrfase"/>
</dbReference>
<evidence type="ECO:0000256" key="2">
    <source>
        <dbReference type="ARBA" id="ARBA00022603"/>
    </source>
</evidence>
<dbReference type="InterPro" id="IPR053888">
    <property type="entry name" value="MRM3-like_sub_bind"/>
</dbReference>
<sequence>MLSKSQISFIKSLHQKKYRKENGIFIIEGIKSIVEFLKSDYQLHSIYYTSKISATLPKVSTNINLFEVTETELQKISTLQTPQSILALVHIPIQKEIDVNVLKQQFSLVLDDVQDPGNFGTIIRTADWFGIKNIICSENTVEAYNPKTVQSTMGSLCRVTIQYTALNHFLANVKLPIYGALLNGANIYQTQWGNEGLILLGNEGHGISKELIEKINFPVTIPRFGEAESLNVAVSAAIFCSEISRQ</sequence>
<dbReference type="GO" id="GO:0032259">
    <property type="term" value="P:methylation"/>
    <property type="evidence" value="ECO:0007669"/>
    <property type="project" value="UniProtKB-KW"/>
</dbReference>
<dbReference type="Proteomes" id="UP001517247">
    <property type="component" value="Unassembled WGS sequence"/>
</dbReference>
<protein>
    <submittedName>
        <fullName evidence="5">TrmH family RNA methyltransferase</fullName>
    </submittedName>
</protein>
<dbReference type="Pfam" id="PF00588">
    <property type="entry name" value="SpoU_methylase"/>
    <property type="match status" value="1"/>
</dbReference>
<dbReference type="PANTHER" id="PTHR43191">
    <property type="entry name" value="RRNA METHYLTRANSFERASE 3"/>
    <property type="match status" value="1"/>
</dbReference>
<feature type="domain" description="RNA 2-O ribose methyltransferase substrate binding" evidence="4">
    <location>
        <begin position="26"/>
        <end position="95"/>
    </location>
</feature>
<dbReference type="InterPro" id="IPR013123">
    <property type="entry name" value="SpoU_subst-bd"/>
</dbReference>
<dbReference type="Gene3D" id="3.30.1330.30">
    <property type="match status" value="1"/>
</dbReference>
<dbReference type="SMART" id="SM00967">
    <property type="entry name" value="SpoU_sub_bind"/>
    <property type="match status" value="1"/>
</dbReference>
<evidence type="ECO:0000256" key="3">
    <source>
        <dbReference type="ARBA" id="ARBA00022679"/>
    </source>
</evidence>
<evidence type="ECO:0000313" key="6">
    <source>
        <dbReference type="Proteomes" id="UP001517247"/>
    </source>
</evidence>
<dbReference type="InterPro" id="IPR029026">
    <property type="entry name" value="tRNA_m1G_MTases_N"/>
</dbReference>
<dbReference type="RefSeq" id="WP_138724078.1">
    <property type="nucleotide sequence ID" value="NZ_SSHJ02000008.1"/>
</dbReference>
<evidence type="ECO:0000259" key="4">
    <source>
        <dbReference type="SMART" id="SM00967"/>
    </source>
</evidence>
<evidence type="ECO:0000256" key="1">
    <source>
        <dbReference type="ARBA" id="ARBA00007228"/>
    </source>
</evidence>
<comment type="caution">
    <text evidence="5">The sequence shown here is derived from an EMBL/GenBank/DDBJ whole genome shotgun (WGS) entry which is preliminary data.</text>
</comment>
<dbReference type="CDD" id="cd18109">
    <property type="entry name" value="SpoU-like_RNA-MTase"/>
    <property type="match status" value="1"/>
</dbReference>
<name>A0ABW9J8X0_9SPHI</name>